<gene>
    <name evidence="1" type="primary">ECR1</name>
    <name evidence="1" type="ORF">CR513_62893</name>
</gene>
<evidence type="ECO:0000313" key="1">
    <source>
        <dbReference type="EMBL" id="RDX57838.1"/>
    </source>
</evidence>
<dbReference type="EMBL" id="QJKJ01018131">
    <property type="protein sequence ID" value="RDX57838.1"/>
    <property type="molecule type" value="Genomic_DNA"/>
</dbReference>
<accession>A0A371DZC6</accession>
<proteinExistence type="predicted"/>
<organism evidence="1 2">
    <name type="scientific">Mucuna pruriens</name>
    <name type="common">Velvet bean</name>
    <name type="synonym">Dolichos pruriens</name>
    <dbReference type="NCBI Taxonomy" id="157652"/>
    <lineage>
        <taxon>Eukaryota</taxon>
        <taxon>Viridiplantae</taxon>
        <taxon>Streptophyta</taxon>
        <taxon>Embryophyta</taxon>
        <taxon>Tracheophyta</taxon>
        <taxon>Spermatophyta</taxon>
        <taxon>Magnoliopsida</taxon>
        <taxon>eudicotyledons</taxon>
        <taxon>Gunneridae</taxon>
        <taxon>Pentapetalae</taxon>
        <taxon>rosids</taxon>
        <taxon>fabids</taxon>
        <taxon>Fabales</taxon>
        <taxon>Fabaceae</taxon>
        <taxon>Papilionoideae</taxon>
        <taxon>50 kb inversion clade</taxon>
        <taxon>NPAAA clade</taxon>
        <taxon>indigoferoid/millettioid clade</taxon>
        <taxon>Phaseoleae</taxon>
        <taxon>Mucuna</taxon>
    </lineage>
</organism>
<dbReference type="OrthoDB" id="1743528at2759"/>
<dbReference type="Proteomes" id="UP000257109">
    <property type="component" value="Unassembled WGS sequence"/>
</dbReference>
<feature type="non-terminal residue" evidence="1">
    <location>
        <position position="1"/>
    </location>
</feature>
<protein>
    <submittedName>
        <fullName evidence="1">NEDD8-activating enzyme E1 catalytic subunit</fullName>
    </submittedName>
</protein>
<reference evidence="1" key="1">
    <citation type="submission" date="2018-05" db="EMBL/GenBank/DDBJ databases">
        <title>Draft genome of Mucuna pruriens seed.</title>
        <authorList>
            <person name="Nnadi N.E."/>
            <person name="Vos R."/>
            <person name="Hasami M.H."/>
            <person name="Devisetty U.K."/>
            <person name="Aguiy J.C."/>
        </authorList>
    </citation>
    <scope>NUCLEOTIDE SEQUENCE [LARGE SCALE GENOMIC DNA]</scope>
    <source>
        <strain evidence="1">JCA_2017</strain>
    </source>
</reference>
<dbReference type="AlphaFoldDB" id="A0A371DZC6"/>
<name>A0A371DZC6_MUCPR</name>
<sequence>MWISFSREKEYVVVKDIIPAIISTNAIGKIEDCSKTLSNSYYFILICSNYDGSQRVNAKVAEFVRDKDCHVYGPGVLIERDPSIIL</sequence>
<evidence type="ECO:0000313" key="2">
    <source>
        <dbReference type="Proteomes" id="UP000257109"/>
    </source>
</evidence>
<dbReference type="STRING" id="157652.A0A371DZC6"/>
<keyword evidence="2" id="KW-1185">Reference proteome</keyword>
<comment type="caution">
    <text evidence="1">The sequence shown here is derived from an EMBL/GenBank/DDBJ whole genome shotgun (WGS) entry which is preliminary data.</text>
</comment>